<reference evidence="1 2" key="1">
    <citation type="submission" date="2024-07" db="EMBL/GenBank/DDBJ databases">
        <title>Molecular mechanisms and environmental adaptations of flagellar loss and biofilm growth of Rhodanobacter under environmental stress.</title>
        <authorList>
            <person name="Chen M."/>
        </authorList>
    </citation>
    <scope>NUCLEOTIDE SEQUENCE [LARGE SCALE GENOMIC DNA]</scope>
    <source>
        <strain evidence="1 2">RS22</strain>
    </source>
</reference>
<comment type="caution">
    <text evidence="1">The sequence shown here is derived from an EMBL/GenBank/DDBJ whole genome shotgun (WGS) entry which is preliminary data.</text>
</comment>
<accession>A0ABV4AVS1</accession>
<dbReference type="Pfam" id="PF13489">
    <property type="entry name" value="Methyltransf_23"/>
    <property type="match status" value="1"/>
</dbReference>
<keyword evidence="2" id="KW-1185">Reference proteome</keyword>
<dbReference type="GO" id="GO:0061542">
    <property type="term" value="F:3-demethylubiquinol 3-O-methyltransferase activity"/>
    <property type="evidence" value="ECO:0007669"/>
    <property type="project" value="UniProtKB-EC"/>
</dbReference>
<dbReference type="GO" id="GO:0032259">
    <property type="term" value="P:methylation"/>
    <property type="evidence" value="ECO:0007669"/>
    <property type="project" value="UniProtKB-KW"/>
</dbReference>
<dbReference type="EC" id="2.1.1.222" evidence="1"/>
<keyword evidence="1" id="KW-0808">Transferase</keyword>
<dbReference type="Gene3D" id="3.40.50.150">
    <property type="entry name" value="Vaccinia Virus protein VP39"/>
    <property type="match status" value="1"/>
</dbReference>
<gene>
    <name evidence="1" type="ORF">AB7878_13780</name>
</gene>
<organism evidence="1 2">
    <name type="scientific">Rhodanobacter humi</name>
    <dbReference type="NCBI Taxonomy" id="1888173"/>
    <lineage>
        <taxon>Bacteria</taxon>
        <taxon>Pseudomonadati</taxon>
        <taxon>Pseudomonadota</taxon>
        <taxon>Gammaproteobacteria</taxon>
        <taxon>Lysobacterales</taxon>
        <taxon>Rhodanobacteraceae</taxon>
        <taxon>Rhodanobacter</taxon>
    </lineage>
</organism>
<dbReference type="CDD" id="cd02440">
    <property type="entry name" value="AdoMet_MTases"/>
    <property type="match status" value="1"/>
</dbReference>
<dbReference type="InterPro" id="IPR029063">
    <property type="entry name" value="SAM-dependent_MTases_sf"/>
</dbReference>
<protein>
    <submittedName>
        <fullName evidence="1">Class I SAM-dependent methyltransferase</fullName>
        <ecNumber evidence="1">2.1.1.222</ecNumber>
        <ecNumber evidence="1">2.1.1.64</ecNumber>
    </submittedName>
</protein>
<dbReference type="Proteomes" id="UP001562159">
    <property type="component" value="Unassembled WGS sequence"/>
</dbReference>
<dbReference type="EMBL" id="JBGBPY010000001">
    <property type="protein sequence ID" value="MEY2183489.1"/>
    <property type="molecule type" value="Genomic_DNA"/>
</dbReference>
<dbReference type="GO" id="GO:0102208">
    <property type="term" value="F:2-polyprenyl-6-hydroxyphenol methylase activity"/>
    <property type="evidence" value="ECO:0007669"/>
    <property type="project" value="UniProtKB-EC"/>
</dbReference>
<proteinExistence type="predicted"/>
<evidence type="ECO:0000313" key="1">
    <source>
        <dbReference type="EMBL" id="MEY2183489.1"/>
    </source>
</evidence>
<evidence type="ECO:0000313" key="2">
    <source>
        <dbReference type="Proteomes" id="UP001562159"/>
    </source>
</evidence>
<dbReference type="SUPFAM" id="SSF53335">
    <property type="entry name" value="S-adenosyl-L-methionine-dependent methyltransferases"/>
    <property type="match status" value="1"/>
</dbReference>
<sequence>MNSPTQLARREDPDLRFAFGRNWKSFLTTLDEHRIDEARRRLCESLGRDDLRGIRALDIGSGSGLSSLVMHQLGADVVAFDYDADSVACTEELRRCFAPRATNWQIMQGSALDPTFMAGLGQFDLVYSWGVLHHTGAMWPAIELAQSRVAQHGTLLIALYNDQGWRSQIWHAIKRLYCSSAPGRWLVGATFYPLFSMYSMWQDLRHFHLPGTHAREYARKRGMSIFHDWRDWLGGYPFEVAKPEEVVRKLTADGFELRRQTLTRGLGCNEFVFTRCHA</sequence>
<keyword evidence="1" id="KW-0489">Methyltransferase</keyword>
<dbReference type="EC" id="2.1.1.64" evidence="1"/>
<name>A0ABV4AVS1_9GAMM</name>